<comment type="caution">
    <text evidence="6">The sequence shown here is derived from an EMBL/GenBank/DDBJ whole genome shotgun (WGS) entry which is preliminary data.</text>
</comment>
<evidence type="ECO:0000313" key="7">
    <source>
        <dbReference type="Proteomes" id="UP001595898"/>
    </source>
</evidence>
<evidence type="ECO:0000259" key="5">
    <source>
        <dbReference type="PROSITE" id="PS51078"/>
    </source>
</evidence>
<keyword evidence="7" id="KW-1185">Reference proteome</keyword>
<keyword evidence="3" id="KW-0804">Transcription</keyword>
<evidence type="ECO:0000259" key="4">
    <source>
        <dbReference type="PROSITE" id="PS51077"/>
    </source>
</evidence>
<protein>
    <submittedName>
        <fullName evidence="6">IclR family transcriptional regulator</fullName>
    </submittedName>
</protein>
<keyword evidence="2" id="KW-0238">DNA-binding</keyword>
<dbReference type="PROSITE" id="PS51077">
    <property type="entry name" value="HTH_ICLR"/>
    <property type="match status" value="1"/>
</dbReference>
<dbReference type="Pfam" id="PF01614">
    <property type="entry name" value="IclR_C"/>
    <property type="match status" value="1"/>
</dbReference>
<organism evidence="6 7">
    <name type="scientific">Halosolutus amylolyticus</name>
    <dbReference type="NCBI Taxonomy" id="2932267"/>
    <lineage>
        <taxon>Archaea</taxon>
        <taxon>Methanobacteriati</taxon>
        <taxon>Methanobacteriota</taxon>
        <taxon>Stenosarchaea group</taxon>
        <taxon>Halobacteria</taxon>
        <taxon>Halobacteriales</taxon>
        <taxon>Natrialbaceae</taxon>
        <taxon>Halosolutus</taxon>
    </lineage>
</organism>
<dbReference type="PANTHER" id="PTHR30136:SF35">
    <property type="entry name" value="HTH-TYPE TRANSCRIPTIONAL REGULATOR RV1719"/>
    <property type="match status" value="1"/>
</dbReference>
<proteinExistence type="predicted"/>
<dbReference type="Pfam" id="PF09339">
    <property type="entry name" value="HTH_IclR"/>
    <property type="match status" value="1"/>
</dbReference>
<dbReference type="Gene3D" id="1.10.10.10">
    <property type="entry name" value="Winged helix-like DNA-binding domain superfamily/Winged helix DNA-binding domain"/>
    <property type="match status" value="1"/>
</dbReference>
<evidence type="ECO:0000256" key="2">
    <source>
        <dbReference type="ARBA" id="ARBA00023125"/>
    </source>
</evidence>
<dbReference type="SUPFAM" id="SSF55781">
    <property type="entry name" value="GAF domain-like"/>
    <property type="match status" value="1"/>
</dbReference>
<dbReference type="SMART" id="SM00346">
    <property type="entry name" value="HTH_ICLR"/>
    <property type="match status" value="1"/>
</dbReference>
<dbReference type="InterPro" id="IPR014757">
    <property type="entry name" value="Tscrpt_reg_IclR_C"/>
</dbReference>
<dbReference type="Proteomes" id="UP001595898">
    <property type="component" value="Unassembled WGS sequence"/>
</dbReference>
<dbReference type="InterPro" id="IPR029016">
    <property type="entry name" value="GAF-like_dom_sf"/>
</dbReference>
<dbReference type="InterPro" id="IPR050707">
    <property type="entry name" value="HTH_MetabolicPath_Reg"/>
</dbReference>
<feature type="domain" description="IclR-ED" evidence="5">
    <location>
        <begin position="70"/>
        <end position="263"/>
    </location>
</feature>
<evidence type="ECO:0000256" key="1">
    <source>
        <dbReference type="ARBA" id="ARBA00023015"/>
    </source>
</evidence>
<dbReference type="AlphaFoldDB" id="A0ABD5PJQ9"/>
<name>A0ABD5PJQ9_9EURY</name>
<dbReference type="InterPro" id="IPR036388">
    <property type="entry name" value="WH-like_DNA-bd_sf"/>
</dbReference>
<accession>A0ABD5PJQ9</accession>
<dbReference type="InterPro" id="IPR011991">
    <property type="entry name" value="ArsR-like_HTH"/>
</dbReference>
<reference evidence="6 7" key="1">
    <citation type="journal article" date="2019" name="Int. J. Syst. Evol. Microbiol.">
        <title>The Global Catalogue of Microorganisms (GCM) 10K type strain sequencing project: providing services to taxonomists for standard genome sequencing and annotation.</title>
        <authorList>
            <consortium name="The Broad Institute Genomics Platform"/>
            <consortium name="The Broad Institute Genome Sequencing Center for Infectious Disease"/>
            <person name="Wu L."/>
            <person name="Ma J."/>
        </authorList>
    </citation>
    <scope>NUCLEOTIDE SEQUENCE [LARGE SCALE GENOMIC DNA]</scope>
    <source>
        <strain evidence="6 7">WLHS5</strain>
    </source>
</reference>
<feature type="domain" description="HTH iclR-type" evidence="4">
    <location>
        <begin position="10"/>
        <end position="69"/>
    </location>
</feature>
<dbReference type="GO" id="GO:0006355">
    <property type="term" value="P:regulation of DNA-templated transcription"/>
    <property type="evidence" value="ECO:0007669"/>
    <property type="project" value="UniProtKB-ARBA"/>
</dbReference>
<dbReference type="InterPro" id="IPR005471">
    <property type="entry name" value="Tscrpt_reg_IclR_N"/>
</dbReference>
<dbReference type="CDD" id="cd00090">
    <property type="entry name" value="HTH_ARSR"/>
    <property type="match status" value="1"/>
</dbReference>
<evidence type="ECO:0000256" key="3">
    <source>
        <dbReference type="ARBA" id="ARBA00023163"/>
    </source>
</evidence>
<dbReference type="RefSeq" id="WP_250138742.1">
    <property type="nucleotide sequence ID" value="NZ_JALIQP010000001.1"/>
</dbReference>
<dbReference type="InterPro" id="IPR036390">
    <property type="entry name" value="WH_DNA-bd_sf"/>
</dbReference>
<dbReference type="PROSITE" id="PS51078">
    <property type="entry name" value="ICLR_ED"/>
    <property type="match status" value="1"/>
</dbReference>
<dbReference type="GO" id="GO:0003677">
    <property type="term" value="F:DNA binding"/>
    <property type="evidence" value="ECO:0007669"/>
    <property type="project" value="UniProtKB-KW"/>
</dbReference>
<keyword evidence="1" id="KW-0805">Transcription regulation</keyword>
<dbReference type="SUPFAM" id="SSF46785">
    <property type="entry name" value="Winged helix' DNA-binding domain"/>
    <property type="match status" value="1"/>
</dbReference>
<dbReference type="PANTHER" id="PTHR30136">
    <property type="entry name" value="HELIX-TURN-HELIX TRANSCRIPTIONAL REGULATOR, ICLR FAMILY"/>
    <property type="match status" value="1"/>
</dbReference>
<evidence type="ECO:0000313" key="6">
    <source>
        <dbReference type="EMBL" id="MFC4540575.1"/>
    </source>
</evidence>
<dbReference type="EMBL" id="JBHSFA010000002">
    <property type="protein sequence ID" value="MFC4540575.1"/>
    <property type="molecule type" value="Genomic_DNA"/>
</dbReference>
<sequence length="276" mass="31280">MSENGAHESVKTTERSLDVVRVVQERGGVRISDIVEEFDMAKSTAYKHLRTLESRGYLVKEGEQYHIGLKFMNRGEYARTRKPAYRIAEDIVDDLADRTEHEVDFLVENDGRSIAVHFSYDPTNPFQDMNADPTNKHWRKGTYYHLHCIAAGKAILAHLPREAVEAIIEQWGLPARTERTITDPDELFAELETIREQGYAYSEGEYTDGMAAIAMPVIEPTGELLGGLAVNGPTYSLQNPDRRAELQSTLEEVVTAFETRLENIEWPDPFEQGTMS</sequence>
<dbReference type="Gene3D" id="3.30.450.40">
    <property type="match status" value="1"/>
</dbReference>
<gene>
    <name evidence="6" type="ORF">ACFO5R_01380</name>
</gene>